<dbReference type="KEGG" id="fsm:CCS41_07505"/>
<dbReference type="AlphaFoldDB" id="A0A2U8I5E5"/>
<reference evidence="2 3" key="1">
    <citation type="submission" date="2017-05" db="EMBL/GenBank/DDBJ databases">
        <title>Genome sequence of Candidatus Fukatsuia symbiotica and Candidatus Hamiltonella defensa from Acyrthosiphon pisum strain 5D.</title>
        <authorList>
            <person name="Patel V.A."/>
            <person name="Chevignon G."/>
            <person name="Russell J.A."/>
            <person name="Oliver K.M."/>
        </authorList>
    </citation>
    <scope>NUCLEOTIDE SEQUENCE [LARGE SCALE GENOMIC DNA]</scope>
    <source>
        <strain evidence="2 3">5D</strain>
    </source>
</reference>
<evidence type="ECO:0000256" key="1">
    <source>
        <dbReference type="SAM" id="Phobius"/>
    </source>
</evidence>
<keyword evidence="1" id="KW-1133">Transmembrane helix</keyword>
<organism evidence="2 3">
    <name type="scientific">Candidatus Fukatsuia symbiotica</name>
    <dbReference type="NCBI Taxonomy" id="1878942"/>
    <lineage>
        <taxon>Bacteria</taxon>
        <taxon>Pseudomonadati</taxon>
        <taxon>Pseudomonadota</taxon>
        <taxon>Gammaproteobacteria</taxon>
        <taxon>Enterobacterales</taxon>
        <taxon>Yersiniaceae</taxon>
        <taxon>Candidatus Fukatsuia</taxon>
    </lineage>
</organism>
<evidence type="ECO:0000313" key="2">
    <source>
        <dbReference type="EMBL" id="AWK14352.1"/>
    </source>
</evidence>
<feature type="transmembrane region" description="Helical" evidence="1">
    <location>
        <begin position="54"/>
        <end position="73"/>
    </location>
</feature>
<keyword evidence="1" id="KW-0472">Membrane</keyword>
<dbReference type="RefSeq" id="WP_072549549.1">
    <property type="nucleotide sequence ID" value="NZ_CP021659.1"/>
</dbReference>
<evidence type="ECO:0000313" key="3">
    <source>
        <dbReference type="Proteomes" id="UP000261875"/>
    </source>
</evidence>
<dbReference type="EMBL" id="CP021659">
    <property type="protein sequence ID" value="AWK14352.1"/>
    <property type="molecule type" value="Genomic_DNA"/>
</dbReference>
<protein>
    <submittedName>
        <fullName evidence="2">Uncharacterized protein</fullName>
    </submittedName>
</protein>
<proteinExistence type="predicted"/>
<keyword evidence="3" id="KW-1185">Reference proteome</keyword>
<accession>A0A2U8I5E5</accession>
<dbReference type="Proteomes" id="UP000261875">
    <property type="component" value="Chromosome"/>
</dbReference>
<gene>
    <name evidence="2" type="ORF">CCS41_07505</name>
</gene>
<sequence>MSWASIKEVTLVVVEGVREGVRDGFKSVFTLNFSSVSNCAAAQSRTTAYNVGKGIAYLVSALVAVGIGAALGAGGIVAVTLVCVGVVTGAGVAAAAILGAKWGAVLTTLSLPSTVGTAAFVMEG</sequence>
<keyword evidence="1" id="KW-0812">Transmembrane</keyword>
<feature type="transmembrane region" description="Helical" evidence="1">
    <location>
        <begin position="79"/>
        <end position="100"/>
    </location>
</feature>
<name>A0A2U8I5E5_9GAMM</name>